<sequence>MSDMDKVWVFACVIMVEIKPYLSTEVRQDEFLPWSKASEKCGNEGLEFDESILKGLEVHQGKTFWIGKAVYIRTSDWIEILGCYEVKPPTGKTELAQISSVGECQINCKSLMTKSFSYFGYNEEKHLCICAGNKPSQQIEIEDCENTEFSYAYFFYQVYTGKISAGQGGHCTTLQCSSRNNNIKAVNCSTTSAAGRCANEDAITPSWGMTYMQNLNYCKSKNQLLLTPSSYCKIRKHRDQGILSWTNVFRKVYDSLLTKVEGGKEFPNKCLAGQLMNVDGKWKLITKIRNCSNGIDFFVCRKITAEIQSTTASNAVHVPSKSSATFQKSSGTSPSPGAVIGGLLGACSVIVLLAVLIVCKVRSIGVFKESSKHDKQETSQMEFSKSPYQDSNITTDKRSTTTTTSNETYGLSENSTPVYAVVNKIKTPRNINETYTDAGYGEYDHLHNIQNRRISLQENLYHSHGAPRNEEDQTYDSSDFGKGKFNDGNGVYDQSFSVVEGEYSYSTNKNHENSNTMGIYD</sequence>
<dbReference type="OrthoDB" id="6187037at2759"/>
<name>A0A6J8EUV8_MYTCO</name>
<proteinExistence type="predicted"/>
<evidence type="ECO:0000256" key="1">
    <source>
        <dbReference type="SAM" id="MobiDB-lite"/>
    </source>
</evidence>
<keyword evidence="2" id="KW-0812">Transmembrane</keyword>
<keyword evidence="2" id="KW-0472">Membrane</keyword>
<organism evidence="3 4">
    <name type="scientific">Mytilus coruscus</name>
    <name type="common">Sea mussel</name>
    <dbReference type="NCBI Taxonomy" id="42192"/>
    <lineage>
        <taxon>Eukaryota</taxon>
        <taxon>Metazoa</taxon>
        <taxon>Spiralia</taxon>
        <taxon>Lophotrochozoa</taxon>
        <taxon>Mollusca</taxon>
        <taxon>Bivalvia</taxon>
        <taxon>Autobranchia</taxon>
        <taxon>Pteriomorphia</taxon>
        <taxon>Mytilida</taxon>
        <taxon>Mytiloidea</taxon>
        <taxon>Mytilidae</taxon>
        <taxon>Mytilinae</taxon>
        <taxon>Mytilus</taxon>
    </lineage>
</organism>
<reference evidence="3 4" key="1">
    <citation type="submission" date="2020-06" db="EMBL/GenBank/DDBJ databases">
        <authorList>
            <person name="Li R."/>
            <person name="Bekaert M."/>
        </authorList>
    </citation>
    <scope>NUCLEOTIDE SEQUENCE [LARGE SCALE GENOMIC DNA]</scope>
    <source>
        <strain evidence="4">wild</strain>
    </source>
</reference>
<gene>
    <name evidence="3" type="ORF">MCOR_55540</name>
</gene>
<evidence type="ECO:0000313" key="3">
    <source>
        <dbReference type="EMBL" id="CAC5423546.1"/>
    </source>
</evidence>
<evidence type="ECO:0000313" key="4">
    <source>
        <dbReference type="Proteomes" id="UP000507470"/>
    </source>
</evidence>
<feature type="region of interest" description="Disordered" evidence="1">
    <location>
        <begin position="375"/>
        <end position="411"/>
    </location>
</feature>
<feature type="compositionally biased region" description="Low complexity" evidence="1">
    <location>
        <begin position="400"/>
        <end position="411"/>
    </location>
</feature>
<feature type="compositionally biased region" description="Polar residues" evidence="1">
    <location>
        <begin position="378"/>
        <end position="393"/>
    </location>
</feature>
<protein>
    <submittedName>
        <fullName evidence="3">Uncharacterized protein</fullName>
    </submittedName>
</protein>
<keyword evidence="2" id="KW-1133">Transmembrane helix</keyword>
<dbReference type="Proteomes" id="UP000507470">
    <property type="component" value="Unassembled WGS sequence"/>
</dbReference>
<dbReference type="EMBL" id="CACVKT020009814">
    <property type="protein sequence ID" value="CAC5423546.1"/>
    <property type="molecule type" value="Genomic_DNA"/>
</dbReference>
<dbReference type="AlphaFoldDB" id="A0A6J8EUV8"/>
<evidence type="ECO:0000256" key="2">
    <source>
        <dbReference type="SAM" id="Phobius"/>
    </source>
</evidence>
<accession>A0A6J8EUV8</accession>
<feature type="transmembrane region" description="Helical" evidence="2">
    <location>
        <begin position="338"/>
        <end position="359"/>
    </location>
</feature>
<keyword evidence="4" id="KW-1185">Reference proteome</keyword>